<name>A0ABY7F726_MYAAR</name>
<dbReference type="EMBL" id="CP111021">
    <property type="protein sequence ID" value="WAR16816.1"/>
    <property type="molecule type" value="Genomic_DNA"/>
</dbReference>
<protein>
    <submittedName>
        <fullName evidence="2">Uncharacterized protein</fullName>
    </submittedName>
</protein>
<accession>A0ABY7F726</accession>
<organism evidence="2 3">
    <name type="scientific">Mya arenaria</name>
    <name type="common">Soft-shell clam</name>
    <dbReference type="NCBI Taxonomy" id="6604"/>
    <lineage>
        <taxon>Eukaryota</taxon>
        <taxon>Metazoa</taxon>
        <taxon>Spiralia</taxon>
        <taxon>Lophotrochozoa</taxon>
        <taxon>Mollusca</taxon>
        <taxon>Bivalvia</taxon>
        <taxon>Autobranchia</taxon>
        <taxon>Heteroconchia</taxon>
        <taxon>Euheterodonta</taxon>
        <taxon>Imparidentia</taxon>
        <taxon>Neoheterodontei</taxon>
        <taxon>Myida</taxon>
        <taxon>Myoidea</taxon>
        <taxon>Myidae</taxon>
        <taxon>Mya</taxon>
    </lineage>
</organism>
<sequence length="425" mass="49705">VSLMKYYRHLTQFGENNEVDKGGDYCPQSSYRIRFDRMAEKRKSPDEKHKEYFSRVNFALTDCGRIVLLHLLEQRVVDLTPKAHPTQPWSLDEFLYENRNNNLLSTCRDKQKSNILYPGFSKKTDLDKWDIPLLVSVLLNACKLDDGNNLHSQLRHDIINLKNLRNKMDHKGTSTLSKELYKWYFGRILGAVTRICDYMQEQDFKESLLTELAKYGSLRHTYKNGLISEFDCKPVDIVNDVLQVFIFFRNYNKEDEQSITEHLHRIFSEALENDTELPDDRTLNQLEVAVKSLLAKLFDVYEVSDKCDQRCFTVESIVQDDGIAVRIQVFLQSIKEKENLQQSFSSVEKQEICKKIEELLAFDLDQPGMDMVLLPSIINEGTSRTPPKNLLEKKKTMMHEPLKHRVEAREKIRHSQVKNSSEDKK</sequence>
<feature type="non-terminal residue" evidence="2">
    <location>
        <position position="425"/>
    </location>
</feature>
<dbReference type="Proteomes" id="UP001164746">
    <property type="component" value="Chromosome 10"/>
</dbReference>
<evidence type="ECO:0000256" key="1">
    <source>
        <dbReference type="SAM" id="MobiDB-lite"/>
    </source>
</evidence>
<proteinExistence type="predicted"/>
<evidence type="ECO:0000313" key="3">
    <source>
        <dbReference type="Proteomes" id="UP001164746"/>
    </source>
</evidence>
<feature type="non-terminal residue" evidence="2">
    <location>
        <position position="1"/>
    </location>
</feature>
<reference evidence="2" key="1">
    <citation type="submission" date="2022-11" db="EMBL/GenBank/DDBJ databases">
        <title>Centuries of genome instability and evolution in soft-shell clam transmissible cancer (bioRxiv).</title>
        <authorList>
            <person name="Hart S.F.M."/>
            <person name="Yonemitsu M.A."/>
            <person name="Giersch R.M."/>
            <person name="Beal B.F."/>
            <person name="Arriagada G."/>
            <person name="Davis B.W."/>
            <person name="Ostrander E.A."/>
            <person name="Goff S.P."/>
            <person name="Metzger M.J."/>
        </authorList>
    </citation>
    <scope>NUCLEOTIDE SEQUENCE</scope>
    <source>
        <strain evidence="2">MELC-2E11</strain>
        <tissue evidence="2">Siphon/mantle</tissue>
    </source>
</reference>
<gene>
    <name evidence="2" type="ORF">MAR_031410</name>
</gene>
<evidence type="ECO:0000313" key="2">
    <source>
        <dbReference type="EMBL" id="WAR16816.1"/>
    </source>
</evidence>
<keyword evidence="3" id="KW-1185">Reference proteome</keyword>
<feature type="region of interest" description="Disordered" evidence="1">
    <location>
        <begin position="406"/>
        <end position="425"/>
    </location>
</feature>